<name>C9ZUA6_TRYB9</name>
<dbReference type="EMBL" id="FN554970">
    <property type="protein sequence ID" value="CBH12993.1"/>
    <property type="molecule type" value="Genomic_DNA"/>
</dbReference>
<dbReference type="Proteomes" id="UP000002316">
    <property type="component" value="Chromosome 7"/>
</dbReference>
<accession>C9ZUA6</accession>
<organism evidence="1 2">
    <name type="scientific">Trypanosoma brucei gambiense (strain MHOM/CI/86/DAL972)</name>
    <dbReference type="NCBI Taxonomy" id="679716"/>
    <lineage>
        <taxon>Eukaryota</taxon>
        <taxon>Discoba</taxon>
        <taxon>Euglenozoa</taxon>
        <taxon>Kinetoplastea</taxon>
        <taxon>Metakinetoplastina</taxon>
        <taxon>Trypanosomatida</taxon>
        <taxon>Trypanosomatidae</taxon>
        <taxon>Trypanosoma</taxon>
    </lineage>
</organism>
<dbReference type="AlphaFoldDB" id="C9ZUA6"/>
<proteinExistence type="predicted"/>
<dbReference type="RefSeq" id="XP_011775271.1">
    <property type="nucleotide sequence ID" value="XM_011776969.1"/>
</dbReference>
<dbReference type="GeneID" id="23863182"/>
<evidence type="ECO:0000313" key="1">
    <source>
        <dbReference type="EMBL" id="CBH12993.1"/>
    </source>
</evidence>
<gene>
    <name evidence="1" type="ORF">TbgDal_VII8452</name>
</gene>
<reference evidence="2" key="1">
    <citation type="journal article" date="2010" name="PLoS Negl. Trop. Dis.">
        <title>The genome sequence of Trypanosoma brucei gambiense, causative agent of chronic human african trypanosomiasis.</title>
        <authorList>
            <person name="Jackson A.P."/>
            <person name="Sanders M."/>
            <person name="Berry A."/>
            <person name="McQuillan J."/>
            <person name="Aslett M.A."/>
            <person name="Quail M.A."/>
            <person name="Chukualim B."/>
            <person name="Capewell P."/>
            <person name="MacLeod A."/>
            <person name="Melville S.E."/>
            <person name="Gibson W."/>
            <person name="Barry J.D."/>
            <person name="Berriman M."/>
            <person name="Hertz-Fowler C."/>
        </authorList>
    </citation>
    <scope>NUCLEOTIDE SEQUENCE [LARGE SCALE GENOMIC DNA]</scope>
    <source>
        <strain evidence="2">MHOM/CI/86/DAL972</strain>
    </source>
</reference>
<sequence length="113" mass="13470">MLSIITTSIPSPPILVLHTWLLRKAFQPHIRLHLHRKHALLGTRQLRIIQLVMQFHKLPRNKKTTRYSRRSCNVSPLLKWRLTHDPVQSCAHEQLVSIRYSEGKIKRPRFRGW</sequence>
<dbReference type="KEGG" id="tbg:TbgDal_VII8452"/>
<evidence type="ECO:0000313" key="2">
    <source>
        <dbReference type="Proteomes" id="UP000002316"/>
    </source>
</evidence>
<protein>
    <submittedName>
        <fullName evidence="1">Uncharacterized protein</fullName>
    </submittedName>
</protein>